<reference evidence="3 4" key="1">
    <citation type="submission" date="2024-01" db="EMBL/GenBank/DDBJ databases">
        <title>The diversity of rhizobia nodulating Mimosa spp. in eleven states of Brazil covering several biomes is determined by host plant, location, and edaphic factors.</title>
        <authorList>
            <person name="Rouws L."/>
            <person name="Barauna A."/>
            <person name="Beukes C."/>
            <person name="De Faria S.M."/>
            <person name="Gross E."/>
            <person name="Dos Reis Junior F.B."/>
            <person name="Simon M."/>
            <person name="Maluk M."/>
            <person name="Odee D.W."/>
            <person name="Kenicer G."/>
            <person name="Young J.P.W."/>
            <person name="Reis V.M."/>
            <person name="Zilli J."/>
            <person name="James E.K."/>
        </authorList>
    </citation>
    <scope>NUCLEOTIDE SEQUENCE [LARGE SCALE GENOMIC DNA]</scope>
    <source>
        <strain evidence="3 4">JPY77</strain>
    </source>
</reference>
<dbReference type="Gene3D" id="2.40.160.10">
    <property type="entry name" value="Porin"/>
    <property type="match status" value="1"/>
</dbReference>
<gene>
    <name evidence="3" type="ORF">V4C55_31460</name>
</gene>
<dbReference type="InterPro" id="IPR033900">
    <property type="entry name" value="Gram_neg_porin_domain"/>
</dbReference>
<evidence type="ECO:0000256" key="1">
    <source>
        <dbReference type="SAM" id="SignalP"/>
    </source>
</evidence>
<dbReference type="SUPFAM" id="SSF56935">
    <property type="entry name" value="Porins"/>
    <property type="match status" value="1"/>
</dbReference>
<keyword evidence="4" id="KW-1185">Reference proteome</keyword>
<evidence type="ECO:0000259" key="2">
    <source>
        <dbReference type="Pfam" id="PF13609"/>
    </source>
</evidence>
<evidence type="ECO:0000313" key="3">
    <source>
        <dbReference type="EMBL" id="MEM5290251.1"/>
    </source>
</evidence>
<feature type="domain" description="Porin" evidence="2">
    <location>
        <begin position="9"/>
        <end position="78"/>
    </location>
</feature>
<proteinExistence type="predicted"/>
<organism evidence="3 4">
    <name type="scientific">Paraburkholderia sabiae</name>
    <dbReference type="NCBI Taxonomy" id="273251"/>
    <lineage>
        <taxon>Bacteria</taxon>
        <taxon>Pseudomonadati</taxon>
        <taxon>Pseudomonadota</taxon>
        <taxon>Betaproteobacteria</taxon>
        <taxon>Burkholderiales</taxon>
        <taxon>Burkholderiaceae</taxon>
        <taxon>Paraburkholderia</taxon>
    </lineage>
</organism>
<dbReference type="EMBL" id="JAZHGC010000034">
    <property type="protein sequence ID" value="MEM5290251.1"/>
    <property type="molecule type" value="Genomic_DNA"/>
</dbReference>
<accession>A0ABU9QL77</accession>
<evidence type="ECO:0000313" key="4">
    <source>
        <dbReference type="Proteomes" id="UP001494588"/>
    </source>
</evidence>
<keyword evidence="1" id="KW-0732">Signal</keyword>
<dbReference type="InterPro" id="IPR023614">
    <property type="entry name" value="Porin_dom_sf"/>
</dbReference>
<protein>
    <submittedName>
        <fullName evidence="3">Porin</fullName>
    </submittedName>
</protein>
<comment type="caution">
    <text evidence="3">The sequence shown here is derived from an EMBL/GenBank/DDBJ whole genome shotgun (WGS) entry which is preliminary data.</text>
</comment>
<feature type="signal peptide" evidence="1">
    <location>
        <begin position="1"/>
        <end position="20"/>
    </location>
</feature>
<sequence length="97" mass="9887">MKKSAIQLVILITMTGSAYAQSNVTLYGIIDSGLNYTNNVQTARTATGLAGGHQIAMIEGGSAGLQGSRWGLRGAKTLAADSKRSSSLKAASIATTA</sequence>
<name>A0ABU9QL77_9BURK</name>
<feature type="chain" id="PRO_5046356258" evidence="1">
    <location>
        <begin position="21"/>
        <end position="97"/>
    </location>
</feature>
<dbReference type="Proteomes" id="UP001494588">
    <property type="component" value="Unassembled WGS sequence"/>
</dbReference>
<dbReference type="Pfam" id="PF13609">
    <property type="entry name" value="Porin_4"/>
    <property type="match status" value="1"/>
</dbReference>